<evidence type="ECO:0000313" key="2">
    <source>
        <dbReference type="Proteomes" id="UP000194003"/>
    </source>
</evidence>
<organism evidence="1 2">
    <name type="scientific">Magnetofaba australis IT-1</name>
    <dbReference type="NCBI Taxonomy" id="1434232"/>
    <lineage>
        <taxon>Bacteria</taxon>
        <taxon>Pseudomonadati</taxon>
        <taxon>Pseudomonadota</taxon>
        <taxon>Magnetococcia</taxon>
        <taxon>Magnetococcales</taxon>
        <taxon>Magnetococcaceae</taxon>
        <taxon>Magnetofaba</taxon>
    </lineage>
</organism>
<evidence type="ECO:0000313" key="1">
    <source>
        <dbReference type="EMBL" id="OSM01780.1"/>
    </source>
</evidence>
<gene>
    <name evidence="1" type="ORF">MAIT1_01818</name>
</gene>
<comment type="caution">
    <text evidence="1">The sequence shown here is derived from an EMBL/GenBank/DDBJ whole genome shotgun (WGS) entry which is preliminary data.</text>
</comment>
<protein>
    <recommendedName>
        <fullName evidence="3">STAS domain-containing protein</fullName>
    </recommendedName>
</protein>
<dbReference type="EMBL" id="LVJN01000020">
    <property type="protein sequence ID" value="OSM01780.1"/>
    <property type="molecule type" value="Genomic_DNA"/>
</dbReference>
<dbReference type="InterPro" id="IPR036513">
    <property type="entry name" value="STAS_dom_sf"/>
</dbReference>
<accession>A0A1Y2K163</accession>
<proteinExistence type="predicted"/>
<reference evidence="1 2" key="1">
    <citation type="journal article" date="2016" name="BMC Genomics">
        <title>Combined genomic and structural analyses of a cultured magnetotactic bacterium reveals its niche adaptation to a dynamic environment.</title>
        <authorList>
            <person name="Araujo A.C."/>
            <person name="Morillo V."/>
            <person name="Cypriano J."/>
            <person name="Teixeira L.C."/>
            <person name="Leao P."/>
            <person name="Lyra S."/>
            <person name="Almeida L.G."/>
            <person name="Bazylinski D.A."/>
            <person name="Vasconcellos A.T."/>
            <person name="Abreu F."/>
            <person name="Lins U."/>
        </authorList>
    </citation>
    <scope>NUCLEOTIDE SEQUENCE [LARGE SCALE GENOMIC DNA]</scope>
    <source>
        <strain evidence="1 2">IT-1</strain>
    </source>
</reference>
<keyword evidence="2" id="KW-1185">Reference proteome</keyword>
<dbReference type="STRING" id="1434232.MAIT1_01818"/>
<dbReference type="Proteomes" id="UP000194003">
    <property type="component" value="Unassembled WGS sequence"/>
</dbReference>
<dbReference type="AlphaFoldDB" id="A0A1Y2K163"/>
<dbReference type="SUPFAM" id="SSF52091">
    <property type="entry name" value="SpoIIaa-like"/>
    <property type="match status" value="1"/>
</dbReference>
<evidence type="ECO:0008006" key="3">
    <source>
        <dbReference type="Google" id="ProtNLM"/>
    </source>
</evidence>
<sequence length="103" mass="11506">MRNTDSDALSLDILAHETILTIHDKLSLRDVSALKAVCARIPEETSVCIRLDLEHLDSFTIGMLLKIRELTGSRGQEITLDPSQDKHREALIPTGINQLFTIL</sequence>
<dbReference type="RefSeq" id="WP_085444041.1">
    <property type="nucleotide sequence ID" value="NZ_LVJN01000020.1"/>
</dbReference>
<name>A0A1Y2K163_9PROT</name>
<dbReference type="Gene3D" id="3.30.750.24">
    <property type="entry name" value="STAS domain"/>
    <property type="match status" value="1"/>
</dbReference>